<dbReference type="PATRIC" id="fig|187330.3.peg.3047"/>
<gene>
    <name evidence="1" type="ORF">ADS77_20605</name>
</gene>
<protein>
    <submittedName>
        <fullName evidence="1">Uncharacterized protein</fullName>
    </submittedName>
</protein>
<dbReference type="EMBL" id="LHPH01000037">
    <property type="protein sequence ID" value="KPH56692.1"/>
    <property type="molecule type" value="Genomic_DNA"/>
</dbReference>
<dbReference type="OrthoDB" id="7069284at2"/>
<organism evidence="1 2">
    <name type="scientific">Pseudoalteromonas porphyrae</name>
    <dbReference type="NCBI Taxonomy" id="187330"/>
    <lineage>
        <taxon>Bacteria</taxon>
        <taxon>Pseudomonadati</taxon>
        <taxon>Pseudomonadota</taxon>
        <taxon>Gammaproteobacteria</taxon>
        <taxon>Alteromonadales</taxon>
        <taxon>Pseudoalteromonadaceae</taxon>
        <taxon>Pseudoalteromonas</taxon>
    </lineage>
</organism>
<keyword evidence="2" id="KW-1185">Reference proteome</keyword>
<comment type="caution">
    <text evidence="1">The sequence shown here is derived from an EMBL/GenBank/DDBJ whole genome shotgun (WGS) entry which is preliminary data.</text>
</comment>
<name>A0A0N1EJJ5_9GAMM</name>
<dbReference type="RefSeq" id="WP_054205175.1">
    <property type="nucleotide sequence ID" value="NZ_LHPH01000037.1"/>
</dbReference>
<dbReference type="Proteomes" id="UP000037848">
    <property type="component" value="Unassembled WGS sequence"/>
</dbReference>
<proteinExistence type="predicted"/>
<evidence type="ECO:0000313" key="2">
    <source>
        <dbReference type="Proteomes" id="UP000037848"/>
    </source>
</evidence>
<reference evidence="1 2" key="1">
    <citation type="submission" date="2015-08" db="EMBL/GenBank/DDBJ databases">
        <title>Draft Genome Sequence of Pseudoalteromonas porphyrae UCD-SED14.</title>
        <authorList>
            <person name="Coil D.A."/>
            <person name="Jospin G."/>
            <person name="Lee R.D."/>
            <person name="Eisen J.A."/>
        </authorList>
    </citation>
    <scope>NUCLEOTIDE SEQUENCE [LARGE SCALE GENOMIC DNA]</scope>
    <source>
        <strain evidence="1 2">UCD-SED14</strain>
    </source>
</reference>
<dbReference type="AlphaFoldDB" id="A0A0N1EJJ5"/>
<sequence>MHSDLEELAGSLRVIVSNEINVEAQENMMAFAINALGNTEGSIIAFLRDSKDVYTNAKPNVRMTFYCWLDELAGQIRMSAVSQSHEQLPFRCGINSLALIPFSNSLAVGISGVYSSEEKLNVWQSQI</sequence>
<accession>A0A0N1EJJ5</accession>
<evidence type="ECO:0000313" key="1">
    <source>
        <dbReference type="EMBL" id="KPH56692.1"/>
    </source>
</evidence>